<sequence length="245" mass="28484">MTRKIFVPPSYTRDLHNKLQRLYTKDLGVHLEKPMLVPVVGREKRERMRRLERRKSLRRGVIPLKAKRKQPLPVHLRFLGLVTLSKGHIASQCPNRRVMIVKDDGEIKSESSLGEVSPSSESRALMMVLTVKKTCLWGSCVNVASERLVRKLALSTFVYQRLYKFQWLSERRELLVDKQIKVTFTLEGYEDNVVCHVVSIEATHLLLGMPWQFDKRVIHDGVTNRVVLKPLSPRKVHEDKKMKVK</sequence>
<dbReference type="PANTHER" id="PTHR35046">
    <property type="entry name" value="ZINC KNUCKLE (CCHC-TYPE) FAMILY PROTEIN"/>
    <property type="match status" value="1"/>
</dbReference>
<dbReference type="PANTHER" id="PTHR35046:SF9">
    <property type="entry name" value="RNA-DIRECTED DNA POLYMERASE"/>
    <property type="match status" value="1"/>
</dbReference>
<dbReference type="EMBL" id="QJKJ01000983">
    <property type="protein sequence ID" value="RDY09736.1"/>
    <property type="molecule type" value="Genomic_DNA"/>
</dbReference>
<reference evidence="1" key="1">
    <citation type="submission" date="2018-05" db="EMBL/GenBank/DDBJ databases">
        <title>Draft genome of Mucuna pruriens seed.</title>
        <authorList>
            <person name="Nnadi N.E."/>
            <person name="Vos R."/>
            <person name="Hasami M.H."/>
            <person name="Devisetty U.K."/>
            <person name="Aguiy J.C."/>
        </authorList>
    </citation>
    <scope>NUCLEOTIDE SEQUENCE [LARGE SCALE GENOMIC DNA]</scope>
    <source>
        <strain evidence="1">JCA_2017</strain>
    </source>
</reference>
<name>A0A371I3X0_MUCPR</name>
<feature type="non-terminal residue" evidence="1">
    <location>
        <position position="1"/>
    </location>
</feature>
<organism evidence="1 2">
    <name type="scientific">Mucuna pruriens</name>
    <name type="common">Velvet bean</name>
    <name type="synonym">Dolichos pruriens</name>
    <dbReference type="NCBI Taxonomy" id="157652"/>
    <lineage>
        <taxon>Eukaryota</taxon>
        <taxon>Viridiplantae</taxon>
        <taxon>Streptophyta</taxon>
        <taxon>Embryophyta</taxon>
        <taxon>Tracheophyta</taxon>
        <taxon>Spermatophyta</taxon>
        <taxon>Magnoliopsida</taxon>
        <taxon>eudicotyledons</taxon>
        <taxon>Gunneridae</taxon>
        <taxon>Pentapetalae</taxon>
        <taxon>rosids</taxon>
        <taxon>fabids</taxon>
        <taxon>Fabales</taxon>
        <taxon>Fabaceae</taxon>
        <taxon>Papilionoideae</taxon>
        <taxon>50 kb inversion clade</taxon>
        <taxon>NPAAA clade</taxon>
        <taxon>indigoferoid/millettioid clade</taxon>
        <taxon>Phaseoleae</taxon>
        <taxon>Mucuna</taxon>
    </lineage>
</organism>
<dbReference type="CDD" id="cd00303">
    <property type="entry name" value="retropepsin_like"/>
    <property type="match status" value="1"/>
</dbReference>
<evidence type="ECO:0000313" key="1">
    <source>
        <dbReference type="EMBL" id="RDY09736.1"/>
    </source>
</evidence>
<proteinExistence type="predicted"/>
<gene>
    <name evidence="1" type="ORF">CR513_05862</name>
</gene>
<accession>A0A371I3X0</accession>
<dbReference type="OrthoDB" id="1747743at2759"/>
<keyword evidence="2" id="KW-1185">Reference proteome</keyword>
<evidence type="ECO:0000313" key="2">
    <source>
        <dbReference type="Proteomes" id="UP000257109"/>
    </source>
</evidence>
<protein>
    <submittedName>
        <fullName evidence="1">Uncharacterized protein</fullName>
    </submittedName>
</protein>
<comment type="caution">
    <text evidence="1">The sequence shown here is derived from an EMBL/GenBank/DDBJ whole genome shotgun (WGS) entry which is preliminary data.</text>
</comment>
<dbReference type="Proteomes" id="UP000257109">
    <property type="component" value="Unassembled WGS sequence"/>
</dbReference>
<dbReference type="AlphaFoldDB" id="A0A371I3X0"/>